<comment type="caution">
    <text evidence="3">The sequence shown here is derived from an EMBL/GenBank/DDBJ whole genome shotgun (WGS) entry which is preliminary data.</text>
</comment>
<dbReference type="GO" id="GO:0031267">
    <property type="term" value="F:small GTPase binding"/>
    <property type="evidence" value="ECO:0007669"/>
    <property type="project" value="TreeGrafter"/>
</dbReference>
<protein>
    <recommendedName>
        <fullName evidence="5">Coiled-coil domain-containing protein 186</fullName>
    </recommendedName>
</protein>
<dbReference type="PANTHER" id="PTHR18911:SF5">
    <property type="entry name" value="COILED-COIL DOMAIN-CONTAINING PROTEIN 186"/>
    <property type="match status" value="1"/>
</dbReference>
<dbReference type="InterPro" id="IPR038830">
    <property type="entry name" value="CCDC186"/>
</dbReference>
<feature type="compositionally biased region" description="Low complexity" evidence="2">
    <location>
        <begin position="968"/>
        <end position="979"/>
    </location>
</feature>
<feature type="coiled-coil region" evidence="1">
    <location>
        <begin position="494"/>
        <end position="521"/>
    </location>
</feature>
<feature type="region of interest" description="Disordered" evidence="2">
    <location>
        <begin position="1"/>
        <end position="27"/>
    </location>
</feature>
<accession>A0A834NI95</accession>
<dbReference type="EMBL" id="JACSDZ010000003">
    <property type="protein sequence ID" value="KAF7410015.1"/>
    <property type="molecule type" value="Genomic_DNA"/>
</dbReference>
<dbReference type="Proteomes" id="UP000617340">
    <property type="component" value="Unassembled WGS sequence"/>
</dbReference>
<keyword evidence="4" id="KW-1185">Reference proteome</keyword>
<dbReference type="GO" id="GO:0005802">
    <property type="term" value="C:trans-Golgi network"/>
    <property type="evidence" value="ECO:0007669"/>
    <property type="project" value="TreeGrafter"/>
</dbReference>
<reference evidence="3" key="1">
    <citation type="journal article" date="2020" name="G3 (Bethesda)">
        <title>High-Quality Assemblies for Three Invasive Social Wasps from the &lt;i&gt;Vespula&lt;/i&gt; Genus.</title>
        <authorList>
            <person name="Harrop T.W.R."/>
            <person name="Guhlin J."/>
            <person name="McLaughlin G.M."/>
            <person name="Permina E."/>
            <person name="Stockwell P."/>
            <person name="Gilligan J."/>
            <person name="Le Lec M.F."/>
            <person name="Gruber M.A.M."/>
            <person name="Quinn O."/>
            <person name="Lovegrove M."/>
            <person name="Duncan E.J."/>
            <person name="Remnant E.J."/>
            <person name="Van Eeckhoven J."/>
            <person name="Graham B."/>
            <person name="Knapp R.A."/>
            <person name="Langford K.W."/>
            <person name="Kronenberg Z."/>
            <person name="Press M.O."/>
            <person name="Eacker S.M."/>
            <person name="Wilson-Rankin E.E."/>
            <person name="Purcell J."/>
            <person name="Lester P.J."/>
            <person name="Dearden P.K."/>
        </authorList>
    </citation>
    <scope>NUCLEOTIDE SEQUENCE</scope>
    <source>
        <strain evidence="3">Linc-1</strain>
    </source>
</reference>
<feature type="compositionally biased region" description="Basic and acidic residues" evidence="2">
    <location>
        <begin position="12"/>
        <end position="27"/>
    </location>
</feature>
<feature type="coiled-coil region" evidence="1">
    <location>
        <begin position="587"/>
        <end position="614"/>
    </location>
</feature>
<feature type="region of interest" description="Disordered" evidence="2">
    <location>
        <begin position="965"/>
        <end position="1004"/>
    </location>
</feature>
<feature type="coiled-coil region" evidence="1">
    <location>
        <begin position="756"/>
        <end position="786"/>
    </location>
</feature>
<organism evidence="3 4">
    <name type="scientific">Vespula germanica</name>
    <name type="common">German yellow jacket</name>
    <name type="synonym">Paravespula germanica</name>
    <dbReference type="NCBI Taxonomy" id="30212"/>
    <lineage>
        <taxon>Eukaryota</taxon>
        <taxon>Metazoa</taxon>
        <taxon>Ecdysozoa</taxon>
        <taxon>Arthropoda</taxon>
        <taxon>Hexapoda</taxon>
        <taxon>Insecta</taxon>
        <taxon>Pterygota</taxon>
        <taxon>Neoptera</taxon>
        <taxon>Endopterygota</taxon>
        <taxon>Hymenoptera</taxon>
        <taxon>Apocrita</taxon>
        <taxon>Aculeata</taxon>
        <taxon>Vespoidea</taxon>
        <taxon>Vespidae</taxon>
        <taxon>Vespinae</taxon>
        <taxon>Vespula</taxon>
    </lineage>
</organism>
<feature type="compositionally biased region" description="Polar residues" evidence="2">
    <location>
        <begin position="980"/>
        <end position="1004"/>
    </location>
</feature>
<proteinExistence type="predicted"/>
<evidence type="ECO:0000313" key="4">
    <source>
        <dbReference type="Proteomes" id="UP000617340"/>
    </source>
</evidence>
<evidence type="ECO:0000256" key="1">
    <source>
        <dbReference type="SAM" id="Coils"/>
    </source>
</evidence>
<evidence type="ECO:0008006" key="5">
    <source>
        <dbReference type="Google" id="ProtNLM"/>
    </source>
</evidence>
<dbReference type="GO" id="GO:0099518">
    <property type="term" value="P:vesicle cytoskeletal trafficking"/>
    <property type="evidence" value="ECO:0007669"/>
    <property type="project" value="TreeGrafter"/>
</dbReference>
<keyword evidence="1" id="KW-0175">Coiled coil</keyword>
<sequence length="1160" mass="132788">MDAKSDSYSNGDKFDNTDSTSKSKNDSTEGINLLFHTVCLTENCLLPLNENIKQNSSLQNQNFYSKEDKVEVECNLVSLRKDNNPNESNSLLNRISINMDETSVHINSIPNEKDENLSLSMNIDLPNEKVFQELSSNDSMYIHYSHKNMDKISGTETGTNNTCEDNMYDIKLETPITKQSLLTNVAHDSSIIKDAGSVALTEPINKEILTNLQTDNDDSIKIIEINTTSTEESNKDTEYINKVPVLPNLPESTDKGFKQQTKLQSSEVSVQKGKVDLASIYRPTLNDDSKLVRIPLPTNRMSLVQSNAHFINRSRNFLNFITEKSTNIMEKALLPQHLTMKYTSGYTNSNEKKNIDGPSVKKELSPKYLVPPKECDTITKIVNPPVVSIIEQNKICEQKDLLNESNSKYEVPSMFNSSSADSIDGTLTSIKNNCKFTNSEEHITAQTTEALMTTDGEISQENSADCQTHSINNESSYETNLLQHPIYLTLLKDYAKLKDNNTKLLEKVQVLEEKNNTLEAEKSGEPYKIQIETLEKTVDKLTFELRASLATQDILKREHSAANKEMESMVIKYAVSEKQLIDTQRAREYAERKLKDITKDQELLQNKLRQAQGERTRICNILDGKCREVGDLQKEVERLTGDVQMKEVKLKWSQSKLKTEMELQKETQQKLDKALSRINEMKEECEQVRKETQETIRKFQLSEENKAITLDQQLKEQQARLILERYVTEDKEMLCLQLQKEVETLLHRQQVLIEENNVLAIKIQDYEKRQQEYEDTLNNLKILADQRQTEIIDLSQRVSQIEVLKFQLQEAEKSLTSTIAESEKLHLTNNELESDMHACRLREAAMLDFTQKLTDKNVSLQSEFTALETKTKQLEEEQGPLRDQVNELKNKIKLLEDNVIFEQKRRLEECEILAKHVAEQTQLVQNLTQKLEDSQGENVVLKRKQQRNMKEIMRELQQCRKKLEAFQSSSPSNSMNVASRTGSNTSLNTGEAVNGALSDNSTNGENYIHSLEPAKKLLMDRIVMLQNDNAKKLEKIDFLEEHTRTLVEEIQKKTKIIQHYILHENSGAMGSNERDRYKHIKSRKNTAELAKNGGIMASVYNQKVSDENMTLKLSLEMNQKLYAVVEDTLFKNMALKDSINTLGAEIAKLTIQNQQRQLTS</sequence>
<feature type="coiled-coil region" evidence="1">
    <location>
        <begin position="664"/>
        <end position="698"/>
    </location>
</feature>
<gene>
    <name evidence="3" type="ORF">HZH68_004396</name>
</gene>
<evidence type="ECO:0000256" key="2">
    <source>
        <dbReference type="SAM" id="MobiDB-lite"/>
    </source>
</evidence>
<feature type="compositionally biased region" description="Polar residues" evidence="2">
    <location>
        <begin position="1"/>
        <end position="10"/>
    </location>
</feature>
<dbReference type="PANTHER" id="PTHR18911">
    <property type="entry name" value="CTCL TUMOR ANTIGEN HD-CL-01"/>
    <property type="match status" value="1"/>
</dbReference>
<name>A0A834NI95_VESGE</name>
<evidence type="ECO:0000313" key="3">
    <source>
        <dbReference type="EMBL" id="KAF7410015.1"/>
    </source>
</evidence>
<dbReference type="AlphaFoldDB" id="A0A834NI95"/>